<feature type="domain" description="Aminoglycoside phosphotransferase" evidence="1">
    <location>
        <begin position="211"/>
        <end position="260"/>
    </location>
</feature>
<sequence>MSQTQQISPTDENLRSEHVDGIIPKDVELLQSYCDADLVQYIQKSPHLPHHSSIFILSANLIAKNCPFDLLQDTIGAMEAATQLGVRVPAAKRIVTSHGDTYLIMERIDGVTLEEAWPKLGWFTTVKFALQLRWFVRLLRSLTSSTAGSLVSGECRSFYLEDRFMLPPKSSPAVITAFIQFWTCFTSIRQAMKTDTQDPVPPTTFIPATPNTLVFTHHDLAPRNLLLDRLGQLWVLDWDYAGWYPRYFEYAAMQNFPVPQVWTRLARARWFLFTWITVGRFEQERKVLELIRTKFTRFTFGRRFEILANRIPAGRPVS</sequence>
<evidence type="ECO:0000259" key="1">
    <source>
        <dbReference type="Pfam" id="PF01636"/>
    </source>
</evidence>
<dbReference type="PANTHER" id="PTHR21310">
    <property type="entry name" value="AMINOGLYCOSIDE PHOSPHOTRANSFERASE-RELATED-RELATED"/>
    <property type="match status" value="1"/>
</dbReference>
<proteinExistence type="predicted"/>
<reference evidence="2 3" key="1">
    <citation type="submission" date="2016-03" db="EMBL/GenBank/DDBJ databases">
        <authorList>
            <person name="Ploux O."/>
        </authorList>
    </citation>
    <scope>NUCLEOTIDE SEQUENCE [LARGE SCALE GENOMIC DNA]</scope>
    <source>
        <strain evidence="2 3">UAMH 11012</strain>
    </source>
</reference>
<protein>
    <recommendedName>
        <fullName evidence="1">Aminoglycoside phosphotransferase domain-containing protein</fullName>
    </recommendedName>
</protein>
<dbReference type="PANTHER" id="PTHR21310:SF39">
    <property type="entry name" value="AMINOGLYCOSIDE PHOSPHOTRANSFERASE DOMAIN-CONTAINING PROTEIN"/>
    <property type="match status" value="1"/>
</dbReference>
<dbReference type="EMBL" id="FJOG01000006">
    <property type="protein sequence ID" value="CZR55168.1"/>
    <property type="molecule type" value="Genomic_DNA"/>
</dbReference>
<dbReference type="Proteomes" id="UP000184330">
    <property type="component" value="Unassembled WGS sequence"/>
</dbReference>
<dbReference type="SUPFAM" id="SSF56112">
    <property type="entry name" value="Protein kinase-like (PK-like)"/>
    <property type="match status" value="1"/>
</dbReference>
<evidence type="ECO:0000313" key="2">
    <source>
        <dbReference type="EMBL" id="CZR55168.1"/>
    </source>
</evidence>
<evidence type="ECO:0000313" key="3">
    <source>
        <dbReference type="Proteomes" id="UP000184330"/>
    </source>
</evidence>
<dbReference type="InterPro" id="IPR051678">
    <property type="entry name" value="AGP_Transferase"/>
</dbReference>
<keyword evidence="3" id="KW-1185">Reference proteome</keyword>
<organism evidence="2 3">
    <name type="scientific">Phialocephala subalpina</name>
    <dbReference type="NCBI Taxonomy" id="576137"/>
    <lineage>
        <taxon>Eukaryota</taxon>
        <taxon>Fungi</taxon>
        <taxon>Dikarya</taxon>
        <taxon>Ascomycota</taxon>
        <taxon>Pezizomycotina</taxon>
        <taxon>Leotiomycetes</taxon>
        <taxon>Helotiales</taxon>
        <taxon>Mollisiaceae</taxon>
        <taxon>Phialocephala</taxon>
        <taxon>Phialocephala fortinii species complex</taxon>
    </lineage>
</organism>
<dbReference type="InterPro" id="IPR011009">
    <property type="entry name" value="Kinase-like_dom_sf"/>
</dbReference>
<dbReference type="OrthoDB" id="3250044at2759"/>
<dbReference type="STRING" id="576137.A0A1L7WQX0"/>
<dbReference type="AlphaFoldDB" id="A0A1L7WQX0"/>
<gene>
    <name evidence="2" type="ORF">PAC_05054</name>
</gene>
<dbReference type="Pfam" id="PF01636">
    <property type="entry name" value="APH"/>
    <property type="match status" value="1"/>
</dbReference>
<name>A0A1L7WQX0_9HELO</name>
<accession>A0A1L7WQX0</accession>
<dbReference type="Gene3D" id="3.90.1200.10">
    <property type="match status" value="1"/>
</dbReference>
<dbReference type="InterPro" id="IPR002575">
    <property type="entry name" value="Aminoglycoside_PTrfase"/>
</dbReference>